<evidence type="ECO:0000256" key="6">
    <source>
        <dbReference type="ARBA" id="ARBA00023187"/>
    </source>
</evidence>
<dbReference type="Pfam" id="PF10197">
    <property type="entry name" value="Cir_N"/>
    <property type="match status" value="1"/>
</dbReference>
<keyword evidence="5" id="KW-0175">Coiled coil</keyword>
<protein>
    <submittedName>
        <fullName evidence="10">RNA-splicing factor</fullName>
    </submittedName>
</protein>
<dbReference type="GO" id="GO:0005684">
    <property type="term" value="C:U2-type spliceosomal complex"/>
    <property type="evidence" value="ECO:0007669"/>
    <property type="project" value="TreeGrafter"/>
</dbReference>
<dbReference type="PANTHER" id="PTHR16196">
    <property type="entry name" value="CELL CYCLE CONTROL PROTEIN CWF25"/>
    <property type="match status" value="1"/>
</dbReference>
<evidence type="ECO:0000256" key="2">
    <source>
        <dbReference type="ARBA" id="ARBA00006695"/>
    </source>
</evidence>
<dbReference type="PANTHER" id="PTHR16196:SF0">
    <property type="entry name" value="PRE-MRNA-SPLICING FACTOR CWC25 HOMOLOG"/>
    <property type="match status" value="1"/>
</dbReference>
<keyword evidence="7" id="KW-0539">Nucleus</keyword>
<dbReference type="EMBL" id="JAVRRJ010000001">
    <property type="protein sequence ID" value="KAK5091740.1"/>
    <property type="molecule type" value="Genomic_DNA"/>
</dbReference>
<keyword evidence="6" id="KW-0508">mRNA splicing</keyword>
<evidence type="ECO:0000256" key="1">
    <source>
        <dbReference type="ARBA" id="ARBA00004123"/>
    </source>
</evidence>
<keyword evidence="3" id="KW-0507">mRNA processing</keyword>
<dbReference type="InterPro" id="IPR019339">
    <property type="entry name" value="CIR_N_dom"/>
</dbReference>
<feature type="region of interest" description="Disordered" evidence="8">
    <location>
        <begin position="159"/>
        <end position="318"/>
    </location>
</feature>
<comment type="subcellular location">
    <subcellularLocation>
        <location evidence="1">Nucleus</location>
    </subcellularLocation>
</comment>
<dbReference type="SMART" id="SM01083">
    <property type="entry name" value="Cir_N"/>
    <property type="match status" value="1"/>
</dbReference>
<accession>A0AAN7YAZ4</accession>
<evidence type="ECO:0000256" key="5">
    <source>
        <dbReference type="ARBA" id="ARBA00023054"/>
    </source>
</evidence>
<keyword evidence="11" id="KW-1185">Reference proteome</keyword>
<dbReference type="Pfam" id="PF12542">
    <property type="entry name" value="CWC25"/>
    <property type="match status" value="1"/>
</dbReference>
<sequence>MGGDLNLKKSWHPSLMSNQKKVWEEEQKALEERKKIDQIRKEREEERQIQELQELQEAAGGKKRQSRVDWMYQGPSTGQTGTSEETEAFLLGKRRVDTLLQGKEKESLQKATTQESFLAVQNANTARDTASKIRDDPLLAIKKQEQAAYEAMMNDPVKRRMLLRAAGQEQEEPERERKRRKHHHSSRPDRDAQSRHRSRHRSSRDDDRSRHERSSRRRYESRSPSQSQSRSPERRSHRHESSRKRQRSRSPGRGIRSRSPYRERHAERSLHKARSWHDNRRRSPSRSSSTPRRGSSPAPDNDRAAKLAAMQQDASELDLQRQRRMQEIETREQQAAQQEDRARARNARYADGRAGFVNGFHKRAGDLSLSERMGRQRYTARDDDE</sequence>
<dbReference type="Proteomes" id="UP001309876">
    <property type="component" value="Unassembled WGS sequence"/>
</dbReference>
<feature type="region of interest" description="Disordered" evidence="8">
    <location>
        <begin position="38"/>
        <end position="85"/>
    </location>
</feature>
<comment type="similarity">
    <text evidence="2">Belongs to the CWC25 family.</text>
</comment>
<gene>
    <name evidence="10" type="primary">CWC25</name>
    <name evidence="10" type="ORF">LTR05_001925</name>
</gene>
<feature type="compositionally biased region" description="Low complexity" evidence="8">
    <location>
        <begin position="73"/>
        <end position="83"/>
    </location>
</feature>
<feature type="compositionally biased region" description="Basic and acidic residues" evidence="8">
    <location>
        <begin position="260"/>
        <end position="278"/>
    </location>
</feature>
<dbReference type="AlphaFoldDB" id="A0AAN7YAZ4"/>
<feature type="domain" description="CBF1-interacting co-repressor CIR N-terminal" evidence="9">
    <location>
        <begin position="10"/>
        <end position="46"/>
    </location>
</feature>
<dbReference type="GO" id="GO:0000398">
    <property type="term" value="P:mRNA splicing, via spliceosome"/>
    <property type="evidence" value="ECO:0007669"/>
    <property type="project" value="TreeGrafter"/>
</dbReference>
<name>A0AAN7YAZ4_9EURO</name>
<proteinExistence type="inferred from homology"/>
<evidence type="ECO:0000256" key="7">
    <source>
        <dbReference type="ARBA" id="ARBA00023242"/>
    </source>
</evidence>
<evidence type="ECO:0000256" key="8">
    <source>
        <dbReference type="SAM" id="MobiDB-lite"/>
    </source>
</evidence>
<feature type="compositionally biased region" description="Basic and acidic residues" evidence="8">
    <location>
        <begin position="203"/>
        <end position="221"/>
    </location>
</feature>
<dbReference type="InterPro" id="IPR051376">
    <property type="entry name" value="CWC25_splicing_factor"/>
</dbReference>
<evidence type="ECO:0000313" key="10">
    <source>
        <dbReference type="EMBL" id="KAK5091740.1"/>
    </source>
</evidence>
<evidence type="ECO:0000313" key="11">
    <source>
        <dbReference type="Proteomes" id="UP001309876"/>
    </source>
</evidence>
<evidence type="ECO:0000256" key="3">
    <source>
        <dbReference type="ARBA" id="ARBA00022664"/>
    </source>
</evidence>
<keyword evidence="4" id="KW-0747">Spliceosome</keyword>
<evidence type="ECO:0000256" key="4">
    <source>
        <dbReference type="ARBA" id="ARBA00022728"/>
    </source>
</evidence>
<feature type="compositionally biased region" description="Basic and acidic residues" evidence="8">
    <location>
        <begin position="38"/>
        <end position="49"/>
    </location>
</feature>
<feature type="compositionally biased region" description="Low complexity" evidence="8">
    <location>
        <begin position="285"/>
        <end position="297"/>
    </location>
</feature>
<feature type="compositionally biased region" description="Basic residues" evidence="8">
    <location>
        <begin position="235"/>
        <end position="250"/>
    </location>
</feature>
<evidence type="ECO:0000259" key="9">
    <source>
        <dbReference type="SMART" id="SM01083"/>
    </source>
</evidence>
<reference evidence="10 11" key="1">
    <citation type="submission" date="2023-08" db="EMBL/GenBank/DDBJ databases">
        <title>Black Yeasts Isolated from many extreme environments.</title>
        <authorList>
            <person name="Coleine C."/>
            <person name="Stajich J.E."/>
            <person name="Selbmann L."/>
        </authorList>
    </citation>
    <scope>NUCLEOTIDE SEQUENCE [LARGE SCALE GENOMIC DNA]</scope>
    <source>
        <strain evidence="10 11">CCFEE 5910</strain>
    </source>
</reference>
<dbReference type="InterPro" id="IPR022209">
    <property type="entry name" value="CWC25"/>
</dbReference>
<comment type="caution">
    <text evidence="10">The sequence shown here is derived from an EMBL/GenBank/DDBJ whole genome shotgun (WGS) entry which is preliminary data.</text>
</comment>
<organism evidence="10 11">
    <name type="scientific">Lithohypha guttulata</name>
    <dbReference type="NCBI Taxonomy" id="1690604"/>
    <lineage>
        <taxon>Eukaryota</taxon>
        <taxon>Fungi</taxon>
        <taxon>Dikarya</taxon>
        <taxon>Ascomycota</taxon>
        <taxon>Pezizomycotina</taxon>
        <taxon>Eurotiomycetes</taxon>
        <taxon>Chaetothyriomycetidae</taxon>
        <taxon>Chaetothyriales</taxon>
        <taxon>Trichomeriaceae</taxon>
        <taxon>Lithohypha</taxon>
    </lineage>
</organism>